<sequence>MIRAAGVFFPSQPPVSPKGSLSLLNSNAIRADRAVQAVLVLHTPPREPQGGLVVECVAPRLRDQRQQSASKSTGVVEDEKRMTEDDLLHHLKRIHTKPWSQVFSARAEPSPCGSLWTHRGWSAPRPGSMPPFLATSDAGGGLRGDWRLTAN</sequence>
<accession>A0A834C181</accession>
<dbReference type="EMBL" id="WKFB01000511">
    <property type="protein sequence ID" value="KAF6720925.1"/>
    <property type="molecule type" value="Genomic_DNA"/>
</dbReference>
<proteinExistence type="predicted"/>
<name>A0A834C181_ORYME</name>
<evidence type="ECO:0000256" key="1">
    <source>
        <dbReference type="SAM" id="MobiDB-lite"/>
    </source>
</evidence>
<gene>
    <name evidence="2" type="ORF">FQA47_010995</name>
</gene>
<evidence type="ECO:0000313" key="2">
    <source>
        <dbReference type="EMBL" id="KAF6720925.1"/>
    </source>
</evidence>
<organism evidence="2 3">
    <name type="scientific">Oryzias melastigma</name>
    <name type="common">Marine medaka</name>
    <dbReference type="NCBI Taxonomy" id="30732"/>
    <lineage>
        <taxon>Eukaryota</taxon>
        <taxon>Metazoa</taxon>
        <taxon>Chordata</taxon>
        <taxon>Craniata</taxon>
        <taxon>Vertebrata</taxon>
        <taxon>Euteleostomi</taxon>
        <taxon>Actinopterygii</taxon>
        <taxon>Neopterygii</taxon>
        <taxon>Teleostei</taxon>
        <taxon>Neoteleostei</taxon>
        <taxon>Acanthomorphata</taxon>
        <taxon>Ovalentaria</taxon>
        <taxon>Atherinomorphae</taxon>
        <taxon>Beloniformes</taxon>
        <taxon>Adrianichthyidae</taxon>
        <taxon>Oryziinae</taxon>
        <taxon>Oryzias</taxon>
    </lineage>
</organism>
<protein>
    <submittedName>
        <fullName evidence="2">Uncharacterized protein</fullName>
    </submittedName>
</protein>
<feature type="region of interest" description="Disordered" evidence="1">
    <location>
        <begin position="60"/>
        <end position="81"/>
    </location>
</feature>
<reference evidence="2" key="1">
    <citation type="journal article" name="BMC Genomics">
        <title>Long-read sequencing and de novo genome assembly of marine medaka (Oryzias melastigma).</title>
        <authorList>
            <person name="Liang P."/>
            <person name="Saqib H.S.A."/>
            <person name="Ni X."/>
            <person name="Shen Y."/>
        </authorList>
    </citation>
    <scope>NUCLEOTIDE SEQUENCE</scope>
    <source>
        <strain evidence="2">Bigg-433</strain>
    </source>
</reference>
<evidence type="ECO:0000313" key="3">
    <source>
        <dbReference type="Proteomes" id="UP000646548"/>
    </source>
</evidence>
<comment type="caution">
    <text evidence="2">The sequence shown here is derived from an EMBL/GenBank/DDBJ whole genome shotgun (WGS) entry which is preliminary data.</text>
</comment>
<dbReference type="AlphaFoldDB" id="A0A834C181"/>
<dbReference type="Proteomes" id="UP000646548">
    <property type="component" value="Unassembled WGS sequence"/>
</dbReference>